<sequence>MNVNTAVKAALNTLVDIASHSNGVQPVTGLELAQRQKLSVSRIELLLSALRAAGIVKGTKGRNGGYTLLQDPRMVTIKDVVLAMNYIKKRKVEACDIASELYQSLETYMLSCMANVKLSDAIKDYVPRFSEAKTAPERQAFVYSEFRIEKPSKGEVQRVIKAPFKKVEDVPLGPNSIFSFGDYLQKAGQQQRPS</sequence>
<dbReference type="PROSITE" id="PS51197">
    <property type="entry name" value="HTH_RRF2_2"/>
    <property type="match status" value="1"/>
</dbReference>
<organism evidence="1 2">
    <name type="scientific">Polynucleobacter duraquae</name>
    <dbReference type="NCBI Taxonomy" id="1835254"/>
    <lineage>
        <taxon>Bacteria</taxon>
        <taxon>Pseudomonadati</taxon>
        <taxon>Pseudomonadota</taxon>
        <taxon>Betaproteobacteria</taxon>
        <taxon>Burkholderiales</taxon>
        <taxon>Burkholderiaceae</taxon>
        <taxon>Polynucleobacter</taxon>
    </lineage>
</organism>
<dbReference type="STRING" id="1835254.CL55_00014750"/>
<dbReference type="GO" id="GO:0005829">
    <property type="term" value="C:cytosol"/>
    <property type="evidence" value="ECO:0007669"/>
    <property type="project" value="TreeGrafter"/>
</dbReference>
<dbReference type="KEGG" id="pdq:CL55_00014750"/>
<dbReference type="Pfam" id="PF02082">
    <property type="entry name" value="Rrf2"/>
    <property type="match status" value="1"/>
</dbReference>
<dbReference type="RefSeq" id="WP_046330519.1">
    <property type="nucleotide sequence ID" value="NZ_CP007501.1"/>
</dbReference>
<evidence type="ECO:0000313" key="2">
    <source>
        <dbReference type="Proteomes" id="UP000061135"/>
    </source>
</evidence>
<gene>
    <name evidence="1" type="ORF">CL55_00014750</name>
</gene>
<accession>A0A0E3V1U8</accession>
<reference evidence="1 2" key="1">
    <citation type="submission" date="2014-03" db="EMBL/GenBank/DDBJ databases">
        <title>Genome of Polynucleobacter strain MWH-MoK4.</title>
        <authorList>
            <person name="Hahn M.W."/>
        </authorList>
    </citation>
    <scope>NUCLEOTIDE SEQUENCE [LARGE SCALE GENOMIC DNA]</scope>
    <source>
        <strain evidence="1 2">MWH-MoK4</strain>
    </source>
</reference>
<dbReference type="InterPro" id="IPR036390">
    <property type="entry name" value="WH_DNA-bd_sf"/>
</dbReference>
<dbReference type="Proteomes" id="UP000061135">
    <property type="component" value="Chromosome"/>
</dbReference>
<name>A0A0E3V1U8_9BURK</name>
<dbReference type="InterPro" id="IPR036388">
    <property type="entry name" value="WH-like_DNA-bd_sf"/>
</dbReference>
<proteinExistence type="predicted"/>
<dbReference type="Gene3D" id="1.10.10.10">
    <property type="entry name" value="Winged helix-like DNA-binding domain superfamily/Winged helix DNA-binding domain"/>
    <property type="match status" value="1"/>
</dbReference>
<dbReference type="AlphaFoldDB" id="A0A0E3V1U8"/>
<dbReference type="OrthoDB" id="9795923at2"/>
<dbReference type="EMBL" id="CP007501">
    <property type="protein sequence ID" value="AKD25808.1"/>
    <property type="molecule type" value="Genomic_DNA"/>
</dbReference>
<dbReference type="GO" id="GO:0003700">
    <property type="term" value="F:DNA-binding transcription factor activity"/>
    <property type="evidence" value="ECO:0007669"/>
    <property type="project" value="TreeGrafter"/>
</dbReference>
<dbReference type="InterPro" id="IPR000944">
    <property type="entry name" value="Tscrpt_reg_Rrf2"/>
</dbReference>
<keyword evidence="2" id="KW-1185">Reference proteome</keyword>
<dbReference type="SUPFAM" id="SSF46785">
    <property type="entry name" value="Winged helix' DNA-binding domain"/>
    <property type="match status" value="1"/>
</dbReference>
<dbReference type="PATRIC" id="fig|576611.7.peg.1501"/>
<evidence type="ECO:0000313" key="1">
    <source>
        <dbReference type="EMBL" id="AKD25808.1"/>
    </source>
</evidence>
<dbReference type="PANTHER" id="PTHR33221">
    <property type="entry name" value="WINGED HELIX-TURN-HELIX TRANSCRIPTIONAL REGULATOR, RRF2 FAMILY"/>
    <property type="match status" value="1"/>
</dbReference>
<dbReference type="HOGENOM" id="CLU_1438493_0_0_4"/>
<protein>
    <submittedName>
        <fullName evidence="1">Transcriptional regulator</fullName>
    </submittedName>
</protein>
<dbReference type="PANTHER" id="PTHR33221:SF15">
    <property type="entry name" value="HTH-TYPE TRANSCRIPTIONAL REGULATOR YWGB-RELATED"/>
    <property type="match status" value="1"/>
</dbReference>